<proteinExistence type="predicted"/>
<reference evidence="2 3" key="1">
    <citation type="submission" date="2009-12" db="EMBL/GenBank/DDBJ databases">
        <title>The draft genome of Batrachochytrium dendrobatidis.</title>
        <authorList>
            <consortium name="US DOE Joint Genome Institute (JGI-PGF)"/>
            <person name="Kuo A."/>
            <person name="Salamov A."/>
            <person name="Schmutz J."/>
            <person name="Lucas S."/>
            <person name="Pitluck S."/>
            <person name="Rosenblum E."/>
            <person name="Stajich J."/>
            <person name="Eisen M."/>
            <person name="Grigoriev I.V."/>
        </authorList>
    </citation>
    <scope>NUCLEOTIDE SEQUENCE [LARGE SCALE GENOMIC DNA]</scope>
    <source>
        <strain evidence="3">JAM81 / FGSC 10211</strain>
    </source>
</reference>
<feature type="region of interest" description="Disordered" evidence="1">
    <location>
        <begin position="115"/>
        <end position="142"/>
    </location>
</feature>
<evidence type="ECO:0000313" key="3">
    <source>
        <dbReference type="Proteomes" id="UP000007241"/>
    </source>
</evidence>
<keyword evidence="3" id="KW-1185">Reference proteome</keyword>
<organism evidence="2 3">
    <name type="scientific">Batrachochytrium dendrobatidis (strain JAM81 / FGSC 10211)</name>
    <name type="common">Frog chytrid fungus</name>
    <dbReference type="NCBI Taxonomy" id="684364"/>
    <lineage>
        <taxon>Eukaryota</taxon>
        <taxon>Fungi</taxon>
        <taxon>Fungi incertae sedis</taxon>
        <taxon>Chytridiomycota</taxon>
        <taxon>Chytridiomycota incertae sedis</taxon>
        <taxon>Chytridiomycetes</taxon>
        <taxon>Rhizophydiales</taxon>
        <taxon>Rhizophydiales incertae sedis</taxon>
        <taxon>Batrachochytrium</taxon>
    </lineage>
</organism>
<dbReference type="Proteomes" id="UP000007241">
    <property type="component" value="Unassembled WGS sequence"/>
</dbReference>
<dbReference type="RefSeq" id="XP_006681228.1">
    <property type="nucleotide sequence ID" value="XM_006681165.1"/>
</dbReference>
<dbReference type="AlphaFoldDB" id="F4P8Q9"/>
<protein>
    <submittedName>
        <fullName evidence="2">Uncharacterized protein</fullName>
    </submittedName>
</protein>
<evidence type="ECO:0000313" key="2">
    <source>
        <dbReference type="EMBL" id="EGF78185.1"/>
    </source>
</evidence>
<dbReference type="EMBL" id="GL882889">
    <property type="protein sequence ID" value="EGF78185.1"/>
    <property type="molecule type" value="Genomic_DNA"/>
</dbReference>
<accession>F4P8Q9</accession>
<name>F4P8Q9_BATDJ</name>
<dbReference type="HOGENOM" id="CLU_1011896_0_0_1"/>
<evidence type="ECO:0000256" key="1">
    <source>
        <dbReference type="SAM" id="MobiDB-lite"/>
    </source>
</evidence>
<sequence>MPRTRKAVAAIQPSSPDHVSLTYRLKTKNVVNKLSPPHKMRLDRLLTVIASALVVQHTPLSKHVSINHFQDVEEYEMDDDDIVAGDLTLVYPNHTPAQDNLDDNVGNLLSHLQDKIRQRQNRSSTSSKRGQTSNMEDPLQSQQATIQANANKTMHQYQSQSGKLVDEIRARISSVMDDEKLNTQSTAVHSSATLMMDEANKTMNILRQNADSLCNDIHAYCQMQQAMGRHHEMSLRKIMMERERAVKHAQQVYQSELQSAMNVGKLKQALAILFK</sequence>
<feature type="compositionally biased region" description="Polar residues" evidence="1">
    <location>
        <begin position="121"/>
        <end position="142"/>
    </location>
</feature>
<dbReference type="InParanoid" id="F4P8Q9"/>
<dbReference type="GeneID" id="18244115"/>
<gene>
    <name evidence="2" type="ORF">BATDEDRAFT_91036</name>
</gene>